<evidence type="ECO:0000256" key="2">
    <source>
        <dbReference type="ARBA" id="ARBA00023004"/>
    </source>
</evidence>
<accession>A0ABY8H4P0</accession>
<name>A0ABY8H4P0_9MICC</name>
<keyword evidence="7" id="KW-1185">Reference proteome</keyword>
<keyword evidence="2" id="KW-0408">Iron</keyword>
<dbReference type="PANTHER" id="PTHR43432">
    <property type="entry name" value="SLR0285 PROTEIN"/>
    <property type="match status" value="1"/>
</dbReference>
<dbReference type="InterPro" id="IPR040086">
    <property type="entry name" value="MJ0683-like"/>
</dbReference>
<feature type="domain" description="Radical SAM core" evidence="5">
    <location>
        <begin position="64"/>
        <end position="307"/>
    </location>
</feature>
<dbReference type="CDD" id="cd01335">
    <property type="entry name" value="Radical_SAM"/>
    <property type="match status" value="1"/>
</dbReference>
<protein>
    <submittedName>
        <fullName evidence="6">Rv2578c family radical SAM protein</fullName>
    </submittedName>
</protein>
<evidence type="ECO:0000256" key="4">
    <source>
        <dbReference type="SAM" id="MobiDB-lite"/>
    </source>
</evidence>
<dbReference type="RefSeq" id="WP_278156517.1">
    <property type="nucleotide sequence ID" value="NZ_CP121252.1"/>
</dbReference>
<evidence type="ECO:0000256" key="1">
    <source>
        <dbReference type="ARBA" id="ARBA00022723"/>
    </source>
</evidence>
<dbReference type="SFLD" id="SFLDG01084">
    <property type="entry name" value="Uncharacterised_Radical_SAM_Su"/>
    <property type="match status" value="1"/>
</dbReference>
<proteinExistence type="predicted"/>
<keyword evidence="3" id="KW-0411">Iron-sulfur</keyword>
<dbReference type="SMART" id="SM00729">
    <property type="entry name" value="Elp3"/>
    <property type="match status" value="1"/>
</dbReference>
<dbReference type="SFLD" id="SFLDS00029">
    <property type="entry name" value="Radical_SAM"/>
    <property type="match status" value="1"/>
</dbReference>
<dbReference type="NCBIfam" id="NF038135">
    <property type="entry name" value="rSAM_Rv2578c"/>
    <property type="match status" value="1"/>
</dbReference>
<evidence type="ECO:0000256" key="3">
    <source>
        <dbReference type="ARBA" id="ARBA00023014"/>
    </source>
</evidence>
<feature type="region of interest" description="Disordered" evidence="4">
    <location>
        <begin position="330"/>
        <end position="362"/>
    </location>
</feature>
<feature type="region of interest" description="Disordered" evidence="4">
    <location>
        <begin position="1"/>
        <end position="22"/>
    </location>
</feature>
<gene>
    <name evidence="6" type="ORF">P8192_09400</name>
</gene>
<dbReference type="Gene3D" id="3.80.30.30">
    <property type="match status" value="1"/>
</dbReference>
<keyword evidence="1" id="KW-0479">Metal-binding</keyword>
<dbReference type="SUPFAM" id="SSF102114">
    <property type="entry name" value="Radical SAM enzymes"/>
    <property type="match status" value="1"/>
</dbReference>
<organism evidence="6 7">
    <name type="scientific">Citricoccus muralis</name>
    <dbReference type="NCBI Taxonomy" id="169134"/>
    <lineage>
        <taxon>Bacteria</taxon>
        <taxon>Bacillati</taxon>
        <taxon>Actinomycetota</taxon>
        <taxon>Actinomycetes</taxon>
        <taxon>Micrococcales</taxon>
        <taxon>Micrococcaceae</taxon>
        <taxon>Citricoccus</taxon>
    </lineage>
</organism>
<dbReference type="PANTHER" id="PTHR43432:SF3">
    <property type="entry name" value="SLR0285 PROTEIN"/>
    <property type="match status" value="1"/>
</dbReference>
<dbReference type="InterPro" id="IPR006638">
    <property type="entry name" value="Elp3/MiaA/NifB-like_rSAM"/>
</dbReference>
<evidence type="ECO:0000259" key="5">
    <source>
        <dbReference type="PROSITE" id="PS51918"/>
    </source>
</evidence>
<dbReference type="InterPro" id="IPR058240">
    <property type="entry name" value="rSAM_sf"/>
</dbReference>
<evidence type="ECO:0000313" key="6">
    <source>
        <dbReference type="EMBL" id="WFP15617.1"/>
    </source>
</evidence>
<dbReference type="InterPro" id="IPR007197">
    <property type="entry name" value="rSAM"/>
</dbReference>
<sequence length="362" mass="39727">MRWEAQMLQADDEQPADSPGIPAGRTATLPLVGLQRSITSPQFADTVFHEVLAKSALNQVPAASSMPFRWTVNPYRGCTHACVYCYARNTHTYLDLDAGADFDQQIVVKVNIADVLKAEVNRPSWTREMVALGTNTDPYQRAEGRYQLMPGIIRTLADSGTPISLLTKGTLLKRDLPILKEASSLVPIQVGVSLALLEPALAARVEPGTPSPTARLKLIEKLTEAGAEVSVMAMPILPWLTDGEDDLESLFSAVRDAGAHQIQAGALHLRPGARQWYLEWIEREHPQLLAGYRNFYAHGSYAPQSYRRALSRRAVSVASRMGLHYGSAHRALPERPRSAAPDFGAETSTLREPAPLQPSLFD</sequence>
<dbReference type="Proteomes" id="UP001219037">
    <property type="component" value="Chromosome"/>
</dbReference>
<evidence type="ECO:0000313" key="7">
    <source>
        <dbReference type="Proteomes" id="UP001219037"/>
    </source>
</evidence>
<dbReference type="EMBL" id="CP121252">
    <property type="protein sequence ID" value="WFP15617.1"/>
    <property type="molecule type" value="Genomic_DNA"/>
</dbReference>
<reference evidence="6 7" key="1">
    <citation type="submission" date="2023-04" db="EMBL/GenBank/DDBJ databases">
        <title>Funneling lignin-derived compounds into biodiesel using alkali-halophilic Citricoccus sp. P2.</title>
        <authorList>
            <person name="Luo C.-B."/>
        </authorList>
    </citation>
    <scope>NUCLEOTIDE SEQUENCE [LARGE SCALE GENOMIC DNA]</scope>
    <source>
        <strain evidence="6 7">P2</strain>
    </source>
</reference>
<dbReference type="Pfam" id="PF04055">
    <property type="entry name" value="Radical_SAM"/>
    <property type="match status" value="1"/>
</dbReference>
<dbReference type="PROSITE" id="PS51918">
    <property type="entry name" value="RADICAL_SAM"/>
    <property type="match status" value="1"/>
</dbReference>